<protein>
    <submittedName>
        <fullName evidence="1">Uncharacterized protein</fullName>
    </submittedName>
</protein>
<name>A0A5N6KP98_9ROSI</name>
<accession>A0A5N6KP98</accession>
<gene>
    <name evidence="1" type="ORF">FH972_021416</name>
</gene>
<sequence length="267" mass="29687">MPAARYAWVMSCPSLSFEYVLRQWSKRPVYDHARRRTVLITGVGMTKGLALARSFHAAGHRVIGADFEENGALVCGRVSRALASFYSLQNPSNRHGSSQYVKDLTRIIREEKIELWVSCSGVASAVEDGEAKEAIEKATTCRAVQFDVAQTSMLHEKHSFINKTHDLGLTVPHTFHVTDHTKAEKLLLDASRPEKYIMKCVGVDDSTRGDMTLLPCRDPQETRAHLAEMNISSENPWIIQQYIKAVCGLSLARVADALRSTSGRLTA</sequence>
<dbReference type="SUPFAM" id="SSF51735">
    <property type="entry name" value="NAD(P)-binding Rossmann-fold domains"/>
    <property type="match status" value="1"/>
</dbReference>
<dbReference type="InterPro" id="IPR036291">
    <property type="entry name" value="NAD(P)-bd_dom_sf"/>
</dbReference>
<dbReference type="AlphaFoldDB" id="A0A5N6KP98"/>
<comment type="caution">
    <text evidence="1">The sequence shown here is derived from an EMBL/GenBank/DDBJ whole genome shotgun (WGS) entry which is preliminary data.</text>
</comment>
<dbReference type="OrthoDB" id="186626at2759"/>
<reference evidence="1 2" key="1">
    <citation type="submission" date="2019-06" db="EMBL/GenBank/DDBJ databases">
        <title>A chromosomal-level reference genome of Carpinus fangiana (Coryloideae, Betulaceae).</title>
        <authorList>
            <person name="Yang X."/>
            <person name="Wang Z."/>
            <person name="Zhang L."/>
            <person name="Hao G."/>
            <person name="Liu J."/>
            <person name="Yang Y."/>
        </authorList>
    </citation>
    <scope>NUCLEOTIDE SEQUENCE [LARGE SCALE GENOMIC DNA]</scope>
    <source>
        <strain evidence="1">Cfa_2016G</strain>
        <tissue evidence="1">Leaf</tissue>
    </source>
</reference>
<organism evidence="1 2">
    <name type="scientific">Carpinus fangiana</name>
    <dbReference type="NCBI Taxonomy" id="176857"/>
    <lineage>
        <taxon>Eukaryota</taxon>
        <taxon>Viridiplantae</taxon>
        <taxon>Streptophyta</taxon>
        <taxon>Embryophyta</taxon>
        <taxon>Tracheophyta</taxon>
        <taxon>Spermatophyta</taxon>
        <taxon>Magnoliopsida</taxon>
        <taxon>eudicotyledons</taxon>
        <taxon>Gunneridae</taxon>
        <taxon>Pentapetalae</taxon>
        <taxon>rosids</taxon>
        <taxon>fabids</taxon>
        <taxon>Fagales</taxon>
        <taxon>Betulaceae</taxon>
        <taxon>Carpinus</taxon>
    </lineage>
</organism>
<evidence type="ECO:0000313" key="2">
    <source>
        <dbReference type="Proteomes" id="UP000327013"/>
    </source>
</evidence>
<dbReference type="EMBL" id="VIBQ01000009">
    <property type="protein sequence ID" value="KAB8337112.1"/>
    <property type="molecule type" value="Genomic_DNA"/>
</dbReference>
<dbReference type="Gene3D" id="3.40.50.20">
    <property type="match status" value="1"/>
</dbReference>
<evidence type="ECO:0000313" key="1">
    <source>
        <dbReference type="EMBL" id="KAB8337112.1"/>
    </source>
</evidence>
<proteinExistence type="predicted"/>
<keyword evidence="2" id="KW-1185">Reference proteome</keyword>
<dbReference type="Proteomes" id="UP000327013">
    <property type="component" value="Unassembled WGS sequence"/>
</dbReference>